<name>A0A9D1Y7J0_9FIRM</name>
<feature type="domain" description="BPL/LPL catalytic" evidence="3">
    <location>
        <begin position="67"/>
        <end position="259"/>
    </location>
</feature>
<dbReference type="CDD" id="cd16442">
    <property type="entry name" value="BPL"/>
    <property type="match status" value="1"/>
</dbReference>
<dbReference type="HAMAP" id="MF_00978">
    <property type="entry name" value="Bifunct_BirA"/>
    <property type="match status" value="1"/>
</dbReference>
<dbReference type="GO" id="GO:0004077">
    <property type="term" value="F:biotin--[biotin carboxyl-carrier protein] ligase activity"/>
    <property type="evidence" value="ECO:0007669"/>
    <property type="project" value="UniProtKB-UniRule"/>
</dbReference>
<keyword evidence="2" id="KW-0678">Repressor</keyword>
<dbReference type="Pfam" id="PF08279">
    <property type="entry name" value="HTH_11"/>
    <property type="match status" value="1"/>
</dbReference>
<dbReference type="InterPro" id="IPR036390">
    <property type="entry name" value="WH_DNA-bd_sf"/>
</dbReference>
<accession>A0A9D1Y7J0</accession>
<dbReference type="SUPFAM" id="SSF55681">
    <property type="entry name" value="Class II aaRS and biotin synthetases"/>
    <property type="match status" value="1"/>
</dbReference>
<dbReference type="InterPro" id="IPR045864">
    <property type="entry name" value="aa-tRNA-synth_II/BPL/LPL"/>
</dbReference>
<feature type="DNA-binding region" description="H-T-H motif" evidence="2">
    <location>
        <begin position="19"/>
        <end position="38"/>
    </location>
</feature>
<dbReference type="GO" id="GO:0005737">
    <property type="term" value="C:cytoplasm"/>
    <property type="evidence" value="ECO:0007669"/>
    <property type="project" value="TreeGrafter"/>
</dbReference>
<keyword evidence="1 2" id="KW-0436">Ligase</keyword>
<dbReference type="EMBL" id="DXDX01000051">
    <property type="protein sequence ID" value="HIY20767.1"/>
    <property type="molecule type" value="Genomic_DNA"/>
</dbReference>
<feature type="binding site" evidence="2">
    <location>
        <begin position="118"/>
        <end position="120"/>
    </location>
    <ligand>
        <name>biotin</name>
        <dbReference type="ChEBI" id="CHEBI:57586"/>
    </ligand>
</feature>
<dbReference type="NCBIfam" id="TIGR00121">
    <property type="entry name" value="birA_ligase"/>
    <property type="match status" value="1"/>
</dbReference>
<reference evidence="4" key="2">
    <citation type="submission" date="2021-04" db="EMBL/GenBank/DDBJ databases">
        <authorList>
            <person name="Gilroy R."/>
        </authorList>
    </citation>
    <scope>NUCLEOTIDE SEQUENCE</scope>
    <source>
        <strain evidence="4">ChiBcec16_6824</strain>
    </source>
</reference>
<dbReference type="GO" id="GO:0003677">
    <property type="term" value="F:DNA binding"/>
    <property type="evidence" value="ECO:0007669"/>
    <property type="project" value="UniProtKB-UniRule"/>
</dbReference>
<evidence type="ECO:0000313" key="5">
    <source>
        <dbReference type="Proteomes" id="UP000823868"/>
    </source>
</evidence>
<dbReference type="SUPFAM" id="SSF46785">
    <property type="entry name" value="Winged helix' DNA-binding domain"/>
    <property type="match status" value="1"/>
</dbReference>
<feature type="binding site" evidence="2">
    <location>
        <position position="184"/>
    </location>
    <ligand>
        <name>biotin</name>
        <dbReference type="ChEBI" id="CHEBI:57586"/>
    </ligand>
</feature>
<dbReference type="SUPFAM" id="SSF50037">
    <property type="entry name" value="C-terminal domain of transcriptional repressors"/>
    <property type="match status" value="1"/>
</dbReference>
<evidence type="ECO:0000259" key="3">
    <source>
        <dbReference type="PROSITE" id="PS51733"/>
    </source>
</evidence>
<dbReference type="InterPro" id="IPR004408">
    <property type="entry name" value="Biotin_CoA_COase_ligase"/>
</dbReference>
<dbReference type="Pfam" id="PF03099">
    <property type="entry name" value="BPL_LplA_LipB"/>
    <property type="match status" value="1"/>
</dbReference>
<dbReference type="PANTHER" id="PTHR12835:SF5">
    <property type="entry name" value="BIOTIN--PROTEIN LIGASE"/>
    <property type="match status" value="1"/>
</dbReference>
<organism evidence="4 5">
    <name type="scientific">Candidatus Flavonifractor merdigallinarum</name>
    <dbReference type="NCBI Taxonomy" id="2838589"/>
    <lineage>
        <taxon>Bacteria</taxon>
        <taxon>Bacillati</taxon>
        <taxon>Bacillota</taxon>
        <taxon>Clostridia</taxon>
        <taxon>Eubacteriales</taxon>
        <taxon>Oscillospiraceae</taxon>
        <taxon>Flavonifractor</taxon>
    </lineage>
</organism>
<dbReference type="Proteomes" id="UP000823868">
    <property type="component" value="Unassembled WGS sequence"/>
</dbReference>
<comment type="similarity">
    <text evidence="2">Belongs to the biotin--protein ligase family.</text>
</comment>
<dbReference type="InterPro" id="IPR030855">
    <property type="entry name" value="Bifunct_BirA"/>
</dbReference>
<keyword evidence="2" id="KW-0238">DNA-binding</keyword>
<keyword evidence="2" id="KW-0804">Transcription</keyword>
<keyword evidence="2" id="KW-0805">Transcription regulation</keyword>
<feature type="binding site" evidence="2">
    <location>
        <position position="114"/>
    </location>
    <ligand>
        <name>biotin</name>
        <dbReference type="ChEBI" id="CHEBI:57586"/>
    </ligand>
</feature>
<dbReference type="Gene3D" id="3.30.930.10">
    <property type="entry name" value="Bira Bifunctional Protein, Domain 2"/>
    <property type="match status" value="1"/>
</dbReference>
<dbReference type="InterPro" id="IPR013196">
    <property type="entry name" value="HTH_11"/>
</dbReference>
<comment type="caution">
    <text evidence="4">The sequence shown here is derived from an EMBL/GenBank/DDBJ whole genome shotgun (WGS) entry which is preliminary data.</text>
</comment>
<sequence>MLRDEVLALLKGQEGYCSGEEMSRRLGVSRAAVWKAIAALRQEGYEISSAPNRGYQLQHSPDRVSVGELQGALAGRVIGRELLCLDTVDSTNNEVKRRAVEGAPEGLTVLAGQQTGGRGRRGRVFVSPPGGLYVSVLLRPNAGMRELMWLTSWSGVALCDGIERCCGIRPGIKWTNDIILDGRKVCGILTELGMEGESALSQYVVVGAGINVTQTEADFGPEVAPVAISLAQKLERPPRRAELAAAVLTALDEMRAAFPHEKERYLEQYRRDCLTVGREVRLLRGDRMEEAVAEEIDEDFQLVVRFPDGRRETVYAGEVSVRGMLGYV</sequence>
<evidence type="ECO:0000256" key="2">
    <source>
        <dbReference type="HAMAP-Rule" id="MF_00978"/>
    </source>
</evidence>
<dbReference type="PROSITE" id="PS51733">
    <property type="entry name" value="BPL_LPL_CATALYTIC"/>
    <property type="match status" value="1"/>
</dbReference>
<dbReference type="InterPro" id="IPR036388">
    <property type="entry name" value="WH-like_DNA-bd_sf"/>
</dbReference>
<dbReference type="EC" id="6.3.4.15" evidence="2"/>
<protein>
    <recommendedName>
        <fullName evidence="2">Bifunctional ligase/repressor BirA</fullName>
    </recommendedName>
    <alternativeName>
        <fullName evidence="2">Biotin--[acetyl-CoA-carboxylase] ligase</fullName>
        <ecNumber evidence="2">6.3.4.15</ecNumber>
    </alternativeName>
    <alternativeName>
        <fullName evidence="2">Biotin--protein ligase</fullName>
    </alternativeName>
    <alternativeName>
        <fullName evidence="2">Biotin-[acetyl-CoA carboxylase] synthetase</fullName>
    </alternativeName>
</protein>
<gene>
    <name evidence="2" type="primary">birA</name>
    <name evidence="4" type="ORF">H9841_02560</name>
</gene>
<dbReference type="InterPro" id="IPR004143">
    <property type="entry name" value="BPL_LPL_catalytic"/>
</dbReference>
<dbReference type="PANTHER" id="PTHR12835">
    <property type="entry name" value="BIOTIN PROTEIN LIGASE"/>
    <property type="match status" value="1"/>
</dbReference>
<dbReference type="GO" id="GO:0016740">
    <property type="term" value="F:transferase activity"/>
    <property type="evidence" value="ECO:0007669"/>
    <property type="project" value="UniProtKB-ARBA"/>
</dbReference>
<proteinExistence type="inferred from homology"/>
<dbReference type="GO" id="GO:0009249">
    <property type="term" value="P:protein lipoylation"/>
    <property type="evidence" value="ECO:0007669"/>
    <property type="project" value="UniProtKB-ARBA"/>
</dbReference>
<evidence type="ECO:0000256" key="1">
    <source>
        <dbReference type="ARBA" id="ARBA00022598"/>
    </source>
</evidence>
<dbReference type="InterPro" id="IPR008988">
    <property type="entry name" value="Transcriptional_repressor_C"/>
</dbReference>
<keyword evidence="2" id="KW-0067">ATP-binding</keyword>
<dbReference type="GO" id="GO:0005524">
    <property type="term" value="F:ATP binding"/>
    <property type="evidence" value="ECO:0007669"/>
    <property type="project" value="UniProtKB-UniRule"/>
</dbReference>
<dbReference type="GO" id="GO:0006355">
    <property type="term" value="P:regulation of DNA-templated transcription"/>
    <property type="evidence" value="ECO:0007669"/>
    <property type="project" value="UniProtKB-UniRule"/>
</dbReference>
<evidence type="ECO:0000313" key="4">
    <source>
        <dbReference type="EMBL" id="HIY20767.1"/>
    </source>
</evidence>
<dbReference type="AlphaFoldDB" id="A0A9D1Y7J0"/>
<reference evidence="4" key="1">
    <citation type="journal article" date="2021" name="PeerJ">
        <title>Extensive microbial diversity within the chicken gut microbiome revealed by metagenomics and culture.</title>
        <authorList>
            <person name="Gilroy R."/>
            <person name="Ravi A."/>
            <person name="Getino M."/>
            <person name="Pursley I."/>
            <person name="Horton D.L."/>
            <person name="Alikhan N.F."/>
            <person name="Baker D."/>
            <person name="Gharbi K."/>
            <person name="Hall N."/>
            <person name="Watson M."/>
            <person name="Adriaenssens E.M."/>
            <person name="Foster-Nyarko E."/>
            <person name="Jarju S."/>
            <person name="Secka A."/>
            <person name="Antonio M."/>
            <person name="Oren A."/>
            <person name="Chaudhuri R.R."/>
            <person name="La Ragione R."/>
            <person name="Hildebrand F."/>
            <person name="Pallen M.J."/>
        </authorList>
    </citation>
    <scope>NUCLEOTIDE SEQUENCE</scope>
    <source>
        <strain evidence="4">ChiBcec16_6824</strain>
    </source>
</reference>
<comment type="function">
    <text evidence="2">Acts both as a biotin--[acetyl-CoA-carboxylase] ligase and a repressor.</text>
</comment>
<keyword evidence="2" id="KW-0547">Nucleotide-binding</keyword>
<feature type="binding site" evidence="2">
    <location>
        <begin position="90"/>
        <end position="92"/>
    </location>
    <ligand>
        <name>biotin</name>
        <dbReference type="ChEBI" id="CHEBI:57586"/>
    </ligand>
</feature>
<dbReference type="Gene3D" id="1.10.10.10">
    <property type="entry name" value="Winged helix-like DNA-binding domain superfamily/Winged helix DNA-binding domain"/>
    <property type="match status" value="1"/>
</dbReference>
<dbReference type="Gene3D" id="2.30.30.100">
    <property type="match status" value="1"/>
</dbReference>
<keyword evidence="2" id="KW-0092">Biotin</keyword>
<comment type="catalytic activity">
    <reaction evidence="2">
        <text>biotin + L-lysyl-[protein] + ATP = N(6)-biotinyl-L-lysyl-[protein] + AMP + diphosphate + H(+)</text>
        <dbReference type="Rhea" id="RHEA:11756"/>
        <dbReference type="Rhea" id="RHEA-COMP:9752"/>
        <dbReference type="Rhea" id="RHEA-COMP:10505"/>
        <dbReference type="ChEBI" id="CHEBI:15378"/>
        <dbReference type="ChEBI" id="CHEBI:29969"/>
        <dbReference type="ChEBI" id="CHEBI:30616"/>
        <dbReference type="ChEBI" id="CHEBI:33019"/>
        <dbReference type="ChEBI" id="CHEBI:57586"/>
        <dbReference type="ChEBI" id="CHEBI:83144"/>
        <dbReference type="ChEBI" id="CHEBI:456215"/>
        <dbReference type="EC" id="6.3.4.15"/>
    </reaction>
</comment>